<dbReference type="HOGENOM" id="CLU_2836445_0_0_1"/>
<reference evidence="2" key="1">
    <citation type="journal article" date="2007" name="Nature">
        <title>The grapevine genome sequence suggests ancestral hexaploidization in major angiosperm phyla.</title>
        <authorList>
            <consortium name="The French-Italian Public Consortium for Grapevine Genome Characterization."/>
            <person name="Jaillon O."/>
            <person name="Aury J.-M."/>
            <person name="Noel B."/>
            <person name="Policriti A."/>
            <person name="Clepet C."/>
            <person name="Casagrande A."/>
            <person name="Choisne N."/>
            <person name="Aubourg S."/>
            <person name="Vitulo N."/>
            <person name="Jubin C."/>
            <person name="Vezzi A."/>
            <person name="Legeai F."/>
            <person name="Hugueney P."/>
            <person name="Dasilva C."/>
            <person name="Horner D."/>
            <person name="Mica E."/>
            <person name="Jublot D."/>
            <person name="Poulain J."/>
            <person name="Bruyere C."/>
            <person name="Billault A."/>
            <person name="Segurens B."/>
            <person name="Gouyvenoux M."/>
            <person name="Ugarte E."/>
            <person name="Cattonaro F."/>
            <person name="Anthouard V."/>
            <person name="Vico V."/>
            <person name="Del Fabbro C."/>
            <person name="Alaux M."/>
            <person name="Di Gaspero G."/>
            <person name="Dumas V."/>
            <person name="Felice N."/>
            <person name="Paillard S."/>
            <person name="Juman I."/>
            <person name="Moroldo M."/>
            <person name="Scalabrin S."/>
            <person name="Canaguier A."/>
            <person name="Le Clainche I."/>
            <person name="Malacrida G."/>
            <person name="Durand E."/>
            <person name="Pesole G."/>
            <person name="Laucou V."/>
            <person name="Chatelet P."/>
            <person name="Merdinoglu D."/>
            <person name="Delledonne M."/>
            <person name="Pezzotti M."/>
            <person name="Lecharny A."/>
            <person name="Scarpelli C."/>
            <person name="Artiguenave F."/>
            <person name="Pe M.E."/>
            <person name="Valle G."/>
            <person name="Morgante M."/>
            <person name="Caboche M."/>
            <person name="Adam-Blondon A.-F."/>
            <person name="Weissenbach J."/>
            <person name="Quetier F."/>
            <person name="Wincker P."/>
        </authorList>
    </citation>
    <scope>NUCLEOTIDE SEQUENCE [LARGE SCALE GENOMIC DNA]</scope>
    <source>
        <strain evidence="2">cv. Pinot noir / PN40024</strain>
    </source>
</reference>
<dbReference type="InParanoid" id="D7TA85"/>
<dbReference type="PaxDb" id="29760-VIT_01s0010g00640.t01"/>
<dbReference type="AlphaFoldDB" id="D7TA85"/>
<sequence length="66" mass="7414">MVISLTHCAAVNCQRFLTSKTSVLLLPAIAFRDFMKFVRTITIVMLFDQDTNNKALQCNDSDSNNS</sequence>
<dbReference type="EMBL" id="FN595754">
    <property type="protein sequence ID" value="CBI27407.3"/>
    <property type="molecule type" value="Genomic_DNA"/>
</dbReference>
<dbReference type="Proteomes" id="UP000009183">
    <property type="component" value="Chromosome 1"/>
</dbReference>
<evidence type="ECO:0000313" key="2">
    <source>
        <dbReference type="Proteomes" id="UP000009183"/>
    </source>
</evidence>
<protein>
    <submittedName>
        <fullName evidence="1">Uncharacterized protein</fullName>
    </submittedName>
</protein>
<name>D7TA85_VITVI</name>
<accession>D7TA85</accession>
<organism evidence="1 2">
    <name type="scientific">Vitis vinifera</name>
    <name type="common">Grape</name>
    <dbReference type="NCBI Taxonomy" id="29760"/>
    <lineage>
        <taxon>Eukaryota</taxon>
        <taxon>Viridiplantae</taxon>
        <taxon>Streptophyta</taxon>
        <taxon>Embryophyta</taxon>
        <taxon>Tracheophyta</taxon>
        <taxon>Spermatophyta</taxon>
        <taxon>Magnoliopsida</taxon>
        <taxon>eudicotyledons</taxon>
        <taxon>Gunneridae</taxon>
        <taxon>Pentapetalae</taxon>
        <taxon>rosids</taxon>
        <taxon>Vitales</taxon>
        <taxon>Vitaceae</taxon>
        <taxon>Viteae</taxon>
        <taxon>Vitis</taxon>
    </lineage>
</organism>
<proteinExistence type="predicted"/>
<evidence type="ECO:0000313" key="1">
    <source>
        <dbReference type="EMBL" id="CBI27407.3"/>
    </source>
</evidence>
<keyword evidence="2" id="KW-1185">Reference proteome</keyword>
<gene>
    <name evidence="1" type="ordered locus">VIT_01s0010g00640</name>
</gene>